<organism evidence="2 3">
    <name type="scientific">Anopheles melas</name>
    <dbReference type="NCBI Taxonomy" id="34690"/>
    <lineage>
        <taxon>Eukaryota</taxon>
        <taxon>Metazoa</taxon>
        <taxon>Ecdysozoa</taxon>
        <taxon>Arthropoda</taxon>
        <taxon>Hexapoda</taxon>
        <taxon>Insecta</taxon>
        <taxon>Pterygota</taxon>
        <taxon>Neoptera</taxon>
        <taxon>Endopterygota</taxon>
        <taxon>Diptera</taxon>
        <taxon>Nematocera</taxon>
        <taxon>Culicoidea</taxon>
        <taxon>Culicidae</taxon>
        <taxon>Anophelinae</taxon>
        <taxon>Anopheles</taxon>
    </lineage>
</organism>
<feature type="transmembrane region" description="Helical" evidence="1">
    <location>
        <begin position="73"/>
        <end position="92"/>
    </location>
</feature>
<evidence type="ECO:0000313" key="2">
    <source>
        <dbReference type="EnsemblMetazoa" id="AMEC014493-PA"/>
    </source>
</evidence>
<sequence>MVVLAVTILPARCGAIGESVSSVVRIVPVVWDAVAVDIGTGAIEATVAGVADDASAAVRSGGEVEELALKNTFGLFLLLLYPAAVVLAWSLVDGLEGLWWLAPPPNKLHKPRPVRLPAEPPGC</sequence>
<protein>
    <submittedName>
        <fullName evidence="2">Uncharacterized protein</fullName>
    </submittedName>
</protein>
<name>A0A182U5X2_9DIPT</name>
<reference evidence="3" key="1">
    <citation type="submission" date="2014-01" db="EMBL/GenBank/DDBJ databases">
        <title>The Genome Sequence of Anopheles melas CM1001059_A (V2).</title>
        <authorList>
            <consortium name="The Broad Institute Genomics Platform"/>
            <person name="Neafsey D.E."/>
            <person name="Besansky N."/>
            <person name="Howell P."/>
            <person name="Walton C."/>
            <person name="Young S.K."/>
            <person name="Zeng Q."/>
            <person name="Gargeya S."/>
            <person name="Fitzgerald M."/>
            <person name="Haas B."/>
            <person name="Abouelleil A."/>
            <person name="Allen A.W."/>
            <person name="Alvarado L."/>
            <person name="Arachchi H.M."/>
            <person name="Berlin A.M."/>
            <person name="Chapman S.B."/>
            <person name="Gainer-Dewar J."/>
            <person name="Goldberg J."/>
            <person name="Griggs A."/>
            <person name="Gujja S."/>
            <person name="Hansen M."/>
            <person name="Howarth C."/>
            <person name="Imamovic A."/>
            <person name="Ireland A."/>
            <person name="Larimer J."/>
            <person name="McCowan C."/>
            <person name="Murphy C."/>
            <person name="Pearson M."/>
            <person name="Poon T.W."/>
            <person name="Priest M."/>
            <person name="Roberts A."/>
            <person name="Saif S."/>
            <person name="Shea T."/>
            <person name="Sisk P."/>
            <person name="Sykes S."/>
            <person name="Wortman J."/>
            <person name="Nusbaum C."/>
            <person name="Birren B."/>
        </authorList>
    </citation>
    <scope>NUCLEOTIDE SEQUENCE [LARGE SCALE GENOMIC DNA]</scope>
    <source>
        <strain evidence="3">CM1001059</strain>
    </source>
</reference>
<proteinExistence type="predicted"/>
<reference evidence="2" key="2">
    <citation type="submission" date="2020-05" db="UniProtKB">
        <authorList>
            <consortium name="EnsemblMetazoa"/>
        </authorList>
    </citation>
    <scope>IDENTIFICATION</scope>
    <source>
        <strain evidence="2">CM1001059</strain>
    </source>
</reference>
<dbReference type="EnsemblMetazoa" id="AMEC014493-RA">
    <property type="protein sequence ID" value="AMEC014493-PA"/>
    <property type="gene ID" value="AMEC014493"/>
</dbReference>
<accession>A0A182U5X2</accession>
<evidence type="ECO:0000256" key="1">
    <source>
        <dbReference type="SAM" id="Phobius"/>
    </source>
</evidence>
<keyword evidence="1" id="KW-0812">Transmembrane</keyword>
<dbReference type="AlphaFoldDB" id="A0A182U5X2"/>
<keyword evidence="3" id="KW-1185">Reference proteome</keyword>
<keyword evidence="1" id="KW-0472">Membrane</keyword>
<keyword evidence="1" id="KW-1133">Transmembrane helix</keyword>
<dbReference type="Proteomes" id="UP000075902">
    <property type="component" value="Unassembled WGS sequence"/>
</dbReference>
<evidence type="ECO:0000313" key="3">
    <source>
        <dbReference type="Proteomes" id="UP000075902"/>
    </source>
</evidence>
<dbReference type="VEuPathDB" id="VectorBase:AMEC014493"/>